<feature type="region of interest" description="Disordered" evidence="1">
    <location>
        <begin position="326"/>
        <end position="382"/>
    </location>
</feature>
<name>A0A0C2W0B3_AMAMK</name>
<accession>A0A0C2W0B3</accession>
<dbReference type="HOGENOM" id="CLU_071881_0_0_1"/>
<evidence type="ECO:0000256" key="1">
    <source>
        <dbReference type="SAM" id="MobiDB-lite"/>
    </source>
</evidence>
<protein>
    <recommendedName>
        <fullName evidence="4">MADF domain-containing protein</fullName>
    </recommendedName>
</protein>
<feature type="compositionally biased region" description="Pro residues" evidence="1">
    <location>
        <begin position="351"/>
        <end position="362"/>
    </location>
</feature>
<dbReference type="EMBL" id="KN818717">
    <property type="protein sequence ID" value="KIL54512.1"/>
    <property type="molecule type" value="Genomic_DNA"/>
</dbReference>
<evidence type="ECO:0008006" key="4">
    <source>
        <dbReference type="Google" id="ProtNLM"/>
    </source>
</evidence>
<dbReference type="InParanoid" id="A0A0C2W0B3"/>
<gene>
    <name evidence="2" type="ORF">M378DRAFT_28721</name>
</gene>
<reference evidence="2 3" key="1">
    <citation type="submission" date="2014-04" db="EMBL/GenBank/DDBJ databases">
        <title>Evolutionary Origins and Diversification of the Mycorrhizal Mutualists.</title>
        <authorList>
            <consortium name="DOE Joint Genome Institute"/>
            <consortium name="Mycorrhizal Genomics Consortium"/>
            <person name="Kohler A."/>
            <person name="Kuo A."/>
            <person name="Nagy L.G."/>
            <person name="Floudas D."/>
            <person name="Copeland A."/>
            <person name="Barry K.W."/>
            <person name="Cichocki N."/>
            <person name="Veneault-Fourrey C."/>
            <person name="LaButti K."/>
            <person name="Lindquist E.A."/>
            <person name="Lipzen A."/>
            <person name="Lundell T."/>
            <person name="Morin E."/>
            <person name="Murat C."/>
            <person name="Riley R."/>
            <person name="Ohm R."/>
            <person name="Sun H."/>
            <person name="Tunlid A."/>
            <person name="Henrissat B."/>
            <person name="Grigoriev I.V."/>
            <person name="Hibbett D.S."/>
            <person name="Martin F."/>
        </authorList>
    </citation>
    <scope>NUCLEOTIDE SEQUENCE [LARGE SCALE GENOMIC DNA]</scope>
    <source>
        <strain evidence="2 3">Koide BX008</strain>
    </source>
</reference>
<keyword evidence="3" id="KW-1185">Reference proteome</keyword>
<dbReference type="AlphaFoldDB" id="A0A0C2W0B3"/>
<dbReference type="Proteomes" id="UP000054549">
    <property type="component" value="Unassembled WGS sequence"/>
</dbReference>
<sequence length="382" mass="43421">MGRKPQGVKLPEIPWAQDDHKLVWDFITQLEKDVNYKILFGKKDPSENTSGDSRFTVFKRIAEAILPDMFKLDPSTVADRLKGQLERLTKTYKKQLTKLQRTGEGIRHDVQDPAHEELEYYIPADGPNASTPTAAVNLWQQIEKEFKFFPRLHQIFAARPNVTPIVITTGVGPHGMKKLWYQPPDDVSADETPEHTEPLHPTCGSPFPSTPTPVHSAQGRAFGVDLTRTVNIPPANRSRAPKPSVVSCEAIEKARLNIQKIPQKRTLIDTMLEIQEKTHARWDAEAREKLLAQKRGFLLEEFKLRIWTRTQYILKLEQLEAETGNGFMAPSAKRQRTDPMSSPDYHIQSPPNTPTPSTPFSPTPHAHSPDWDLTNFDNEFDN</sequence>
<evidence type="ECO:0000313" key="3">
    <source>
        <dbReference type="Proteomes" id="UP000054549"/>
    </source>
</evidence>
<proteinExistence type="predicted"/>
<organism evidence="2 3">
    <name type="scientific">Amanita muscaria (strain Koide BX008)</name>
    <dbReference type="NCBI Taxonomy" id="946122"/>
    <lineage>
        <taxon>Eukaryota</taxon>
        <taxon>Fungi</taxon>
        <taxon>Dikarya</taxon>
        <taxon>Basidiomycota</taxon>
        <taxon>Agaricomycotina</taxon>
        <taxon>Agaricomycetes</taxon>
        <taxon>Agaricomycetidae</taxon>
        <taxon>Agaricales</taxon>
        <taxon>Pluteineae</taxon>
        <taxon>Amanitaceae</taxon>
        <taxon>Amanita</taxon>
    </lineage>
</organism>
<evidence type="ECO:0000313" key="2">
    <source>
        <dbReference type="EMBL" id="KIL54512.1"/>
    </source>
</evidence>
<dbReference type="OrthoDB" id="3211402at2759"/>